<evidence type="ECO:0000256" key="1">
    <source>
        <dbReference type="ARBA" id="ARBA00022723"/>
    </source>
</evidence>
<gene>
    <name evidence="9" type="ORF">RHIMIDRAFT_234675</name>
</gene>
<evidence type="ECO:0000259" key="7">
    <source>
        <dbReference type="PROSITE" id="PS50110"/>
    </source>
</evidence>
<dbReference type="Proteomes" id="UP000242254">
    <property type="component" value="Unassembled WGS sequence"/>
</dbReference>
<dbReference type="SUPFAM" id="SSF52172">
    <property type="entry name" value="CheY-like"/>
    <property type="match status" value="1"/>
</dbReference>
<feature type="binding site" evidence="5">
    <location>
        <position position="434"/>
    </location>
    <ligand>
        <name>Zn(2+)</name>
        <dbReference type="ChEBI" id="CHEBI:29105"/>
        <label>1</label>
    </ligand>
</feature>
<feature type="binding site" evidence="5">
    <location>
        <position position="315"/>
    </location>
    <ligand>
        <name>Zn(2+)</name>
        <dbReference type="ChEBI" id="CHEBI:29105"/>
        <label>2</label>
    </ligand>
</feature>
<evidence type="ECO:0000256" key="6">
    <source>
        <dbReference type="PROSITE-ProRule" id="PRU00169"/>
    </source>
</evidence>
<dbReference type="AlphaFoldDB" id="A0A2G4T3R0"/>
<dbReference type="Pfam" id="PF00233">
    <property type="entry name" value="PDEase_I"/>
    <property type="match status" value="1"/>
</dbReference>
<dbReference type="Gene3D" id="3.40.50.2300">
    <property type="match status" value="1"/>
</dbReference>
<dbReference type="InterPro" id="IPR002073">
    <property type="entry name" value="PDEase_catalytic_dom"/>
</dbReference>
<feature type="binding site" evidence="5">
    <location>
        <position position="314"/>
    </location>
    <ligand>
        <name>Zn(2+)</name>
        <dbReference type="ChEBI" id="CHEBI:29105"/>
        <label>1</label>
    </ligand>
</feature>
<reference evidence="9 10" key="1">
    <citation type="journal article" date="2016" name="Proc. Natl. Acad. Sci. U.S.A.">
        <title>Lipid metabolic changes in an early divergent fungus govern the establishment of a mutualistic symbiosis with endobacteria.</title>
        <authorList>
            <person name="Lastovetsky O.A."/>
            <person name="Gaspar M.L."/>
            <person name="Mondo S.J."/>
            <person name="LaButti K.M."/>
            <person name="Sandor L."/>
            <person name="Grigoriev I.V."/>
            <person name="Henry S.A."/>
            <person name="Pawlowska T.E."/>
        </authorList>
    </citation>
    <scope>NUCLEOTIDE SEQUENCE [LARGE SCALE GENOMIC DNA]</scope>
    <source>
        <strain evidence="9 10">ATCC 52813</strain>
    </source>
</reference>
<feature type="active site" description="Proton donor" evidence="3">
    <location>
        <position position="260"/>
    </location>
</feature>
<dbReference type="SUPFAM" id="SSF109604">
    <property type="entry name" value="HD-domain/PDEase-like"/>
    <property type="match status" value="1"/>
</dbReference>
<dbReference type="InterPro" id="IPR003607">
    <property type="entry name" value="HD/PDEase_dom"/>
</dbReference>
<keyword evidence="10" id="KW-1185">Reference proteome</keyword>
<dbReference type="GO" id="GO:0000160">
    <property type="term" value="P:phosphorelay signal transduction system"/>
    <property type="evidence" value="ECO:0007669"/>
    <property type="project" value="InterPro"/>
</dbReference>
<dbReference type="PROSITE" id="PS51845">
    <property type="entry name" value="PDEASE_I_2"/>
    <property type="match status" value="1"/>
</dbReference>
<feature type="binding site" evidence="4">
    <location>
        <position position="434"/>
    </location>
    <ligand>
        <name>AMP</name>
        <dbReference type="ChEBI" id="CHEBI:456215"/>
    </ligand>
</feature>
<dbReference type="CDD" id="cd00077">
    <property type="entry name" value="HDc"/>
    <property type="match status" value="1"/>
</dbReference>
<organism evidence="9 10">
    <name type="scientific">Rhizopus microsporus ATCC 52813</name>
    <dbReference type="NCBI Taxonomy" id="1340429"/>
    <lineage>
        <taxon>Eukaryota</taxon>
        <taxon>Fungi</taxon>
        <taxon>Fungi incertae sedis</taxon>
        <taxon>Mucoromycota</taxon>
        <taxon>Mucoromycotina</taxon>
        <taxon>Mucoromycetes</taxon>
        <taxon>Mucorales</taxon>
        <taxon>Mucorineae</taxon>
        <taxon>Rhizopodaceae</taxon>
        <taxon>Rhizopus</taxon>
    </lineage>
</organism>
<feature type="binding site" evidence="5">
    <location>
        <position position="264"/>
    </location>
    <ligand>
        <name>Zn(2+)</name>
        <dbReference type="ChEBI" id="CHEBI:29105"/>
        <label>1</label>
    </ligand>
</feature>
<keyword evidence="2" id="KW-0378">Hydrolase</keyword>
<dbReference type="GO" id="GO:0046872">
    <property type="term" value="F:metal ion binding"/>
    <property type="evidence" value="ECO:0007669"/>
    <property type="project" value="UniProtKB-KW"/>
</dbReference>
<sequence length="610" mass="69775">MEPSDCSIILLYPFRPFIIQDDQDQQSLESIFGKVYVEHDEQEAIERAKEISKNNHPTLFLIDLDAIIYKQDDDELTLPSTLNHTPVNLIQRVVRDVSASIPVIVCSKHHHTHTMMDCIHAGAVDYLIKPLHLDVIKTLFLKIHRNQPDLKMHHSPLYQRIKEMTFYNMPKVMMNLYSNHQSINKYPSISKKRSLELLSNLCTWNFNPFDLTEQDLIHSAYLVFDQLLSLPELSSLNLKDQLYDFIIDLASVYHNDNPYHNFAHAVDVLQCLFYMLSELGLLPFTNKSKSDTVRPQDLLSLYDIFALLIAAIGHDAAHPGVNNMFLINTSNPLAILYNDQSVLESLHSVTLFQLLSKHGIDKRVSQVSPACYRDFRKIIISSILSTDMALHNEYVDKIKEQAKRLHSIDLNQLNRSTAEKERILLCSALIKCADISNVARAFQHSQQWAKLLVDEFAAQGNLEKEFGIAVSPASDDSIALEDSQINFIQFVALDLFKSLSMVTKEIAFAVDQLNSNLSHWESIKQKNEQTDHDDDDDDTAHMIPETGIKRSHSVDESYTSTAKRISLEKFHINMPLIAMTTYGRVNTRDEENDQEEKATGRPMYCQCSIQ</sequence>
<dbReference type="PRINTS" id="PR00387">
    <property type="entry name" value="PDIESTERASE1"/>
</dbReference>
<dbReference type="GeneID" id="35439196"/>
<proteinExistence type="predicted"/>
<evidence type="ECO:0000313" key="9">
    <source>
        <dbReference type="EMBL" id="PHZ15316.1"/>
    </source>
</evidence>
<evidence type="ECO:0000256" key="4">
    <source>
        <dbReference type="PIRSR" id="PIRSR623088-2"/>
    </source>
</evidence>
<dbReference type="PROSITE" id="PS50110">
    <property type="entry name" value="RESPONSE_REGULATORY"/>
    <property type="match status" value="1"/>
</dbReference>
<evidence type="ECO:0000259" key="8">
    <source>
        <dbReference type="PROSITE" id="PS51845"/>
    </source>
</evidence>
<dbReference type="InterPro" id="IPR011006">
    <property type="entry name" value="CheY-like_superfamily"/>
</dbReference>
<feature type="domain" description="PDEase" evidence="8">
    <location>
        <begin position="182"/>
        <end position="527"/>
    </location>
</feature>
<dbReference type="InterPro" id="IPR023088">
    <property type="entry name" value="PDEase"/>
</dbReference>
<feature type="domain" description="Response regulatory" evidence="7">
    <location>
        <begin position="8"/>
        <end position="144"/>
    </location>
</feature>
<dbReference type="SMART" id="SM00471">
    <property type="entry name" value="HDc"/>
    <property type="match status" value="1"/>
</dbReference>
<feature type="binding site" evidence="4">
    <location>
        <position position="315"/>
    </location>
    <ligand>
        <name>AMP</name>
        <dbReference type="ChEBI" id="CHEBI:456215"/>
    </ligand>
</feature>
<evidence type="ECO:0000256" key="5">
    <source>
        <dbReference type="PIRSR" id="PIRSR623088-3"/>
    </source>
</evidence>
<evidence type="ECO:0000313" key="10">
    <source>
        <dbReference type="Proteomes" id="UP000242254"/>
    </source>
</evidence>
<dbReference type="InterPro" id="IPR036971">
    <property type="entry name" value="PDEase_catalytic_dom_sf"/>
</dbReference>
<dbReference type="STRING" id="1340429.A0A2G4T3R0"/>
<name>A0A2G4T3R0_RHIZD</name>
<feature type="binding site" evidence="4">
    <location>
        <position position="484"/>
    </location>
    <ligand>
        <name>AMP</name>
        <dbReference type="ChEBI" id="CHEBI:456215"/>
    </ligand>
</feature>
<keyword evidence="1 5" id="KW-0479">Metal-binding</keyword>
<feature type="modified residue" description="4-aspartylphosphate" evidence="6">
    <location>
        <position position="63"/>
    </location>
</feature>
<evidence type="ECO:0000256" key="2">
    <source>
        <dbReference type="ARBA" id="ARBA00022801"/>
    </source>
</evidence>
<feature type="binding site" evidence="4">
    <location>
        <begin position="260"/>
        <end position="264"/>
    </location>
    <ligand>
        <name>AMP</name>
        <dbReference type="ChEBI" id="CHEBI:456215"/>
    </ligand>
</feature>
<dbReference type="EMBL" id="KZ303844">
    <property type="protein sequence ID" value="PHZ15316.1"/>
    <property type="molecule type" value="Genomic_DNA"/>
</dbReference>
<dbReference type="GO" id="GO:0004114">
    <property type="term" value="F:3',5'-cyclic-nucleotide phosphodiesterase activity"/>
    <property type="evidence" value="ECO:0007669"/>
    <property type="project" value="InterPro"/>
</dbReference>
<dbReference type="PANTHER" id="PTHR11347">
    <property type="entry name" value="CYCLIC NUCLEOTIDE PHOSPHODIESTERASE"/>
    <property type="match status" value="1"/>
</dbReference>
<dbReference type="CDD" id="cd00156">
    <property type="entry name" value="REC"/>
    <property type="match status" value="1"/>
</dbReference>
<feature type="binding site" evidence="5">
    <location>
        <position position="315"/>
    </location>
    <ligand>
        <name>Zn(2+)</name>
        <dbReference type="ChEBI" id="CHEBI:29105"/>
        <label>1</label>
    </ligand>
</feature>
<dbReference type="InterPro" id="IPR001789">
    <property type="entry name" value="Sig_transdc_resp-reg_receiver"/>
</dbReference>
<accession>A0A2G4T3R0</accession>
<protein>
    <submittedName>
        <fullName evidence="9">HD-domain/PDEase-like protein</fullName>
    </submittedName>
</protein>
<keyword evidence="6" id="KW-0597">Phosphoprotein</keyword>
<evidence type="ECO:0000256" key="3">
    <source>
        <dbReference type="PIRSR" id="PIRSR623088-1"/>
    </source>
</evidence>
<dbReference type="RefSeq" id="XP_023469024.1">
    <property type="nucleotide sequence ID" value="XM_023608206.1"/>
</dbReference>
<dbReference type="Gene3D" id="1.10.1300.10">
    <property type="entry name" value="3'5'-cyclic nucleotide phosphodiesterase, catalytic domain"/>
    <property type="match status" value="1"/>
</dbReference>